<evidence type="ECO:0000256" key="5">
    <source>
        <dbReference type="ARBA" id="ARBA00022989"/>
    </source>
</evidence>
<keyword evidence="6 7" id="KW-0472">Membrane</keyword>
<name>A0A011WNT3_RUMAL</name>
<dbReference type="AlphaFoldDB" id="A0A011WNT3"/>
<evidence type="ECO:0000313" key="8">
    <source>
        <dbReference type="EMBL" id="EXM38655.1"/>
    </source>
</evidence>
<keyword evidence="3" id="KW-0808">Transferase</keyword>
<evidence type="ECO:0000256" key="4">
    <source>
        <dbReference type="ARBA" id="ARBA00022692"/>
    </source>
</evidence>
<evidence type="ECO:0000256" key="1">
    <source>
        <dbReference type="ARBA" id="ARBA00007150"/>
    </source>
</evidence>
<proteinExistence type="inferred from homology"/>
<evidence type="ECO:0000256" key="2">
    <source>
        <dbReference type="ARBA" id="ARBA00022475"/>
    </source>
</evidence>
<dbReference type="GO" id="GO:0042158">
    <property type="term" value="P:lipoprotein biosynthetic process"/>
    <property type="evidence" value="ECO:0007669"/>
    <property type="project" value="InterPro"/>
</dbReference>
<feature type="transmembrane region" description="Helical" evidence="7">
    <location>
        <begin position="49"/>
        <end position="69"/>
    </location>
</feature>
<keyword evidence="2" id="KW-1003">Cell membrane</keyword>
<feature type="transmembrane region" description="Helical" evidence="7">
    <location>
        <begin position="207"/>
        <end position="230"/>
    </location>
</feature>
<comment type="caution">
    <text evidence="8">The sequence shown here is derived from an EMBL/GenBank/DDBJ whole genome shotgun (WGS) entry which is preliminary data.</text>
</comment>
<dbReference type="PATRIC" id="fig|1341156.4.peg.3141"/>
<feature type="transmembrane region" description="Helical" evidence="7">
    <location>
        <begin position="182"/>
        <end position="201"/>
    </location>
</feature>
<evidence type="ECO:0000256" key="3">
    <source>
        <dbReference type="ARBA" id="ARBA00022679"/>
    </source>
</evidence>
<keyword evidence="9" id="KW-1185">Reference proteome</keyword>
<evidence type="ECO:0000256" key="7">
    <source>
        <dbReference type="SAM" id="Phobius"/>
    </source>
</evidence>
<dbReference type="PANTHER" id="PTHR30589">
    <property type="entry name" value="PROLIPOPROTEIN DIACYLGLYCERYL TRANSFERASE"/>
    <property type="match status" value="1"/>
</dbReference>
<feature type="transmembrane region" description="Helical" evidence="7">
    <location>
        <begin position="116"/>
        <end position="135"/>
    </location>
</feature>
<gene>
    <name evidence="8" type="ORF">RASY3_17705</name>
</gene>
<protein>
    <recommendedName>
        <fullName evidence="10">Prolipoprotein diacylglyceryl transferase</fullName>
    </recommendedName>
</protein>
<feature type="transmembrane region" description="Helical" evidence="7">
    <location>
        <begin position="18"/>
        <end position="37"/>
    </location>
</feature>
<evidence type="ECO:0000256" key="6">
    <source>
        <dbReference type="ARBA" id="ARBA00023136"/>
    </source>
</evidence>
<comment type="similarity">
    <text evidence="1">Belongs to the Lgt family.</text>
</comment>
<dbReference type="PANTHER" id="PTHR30589:SF0">
    <property type="entry name" value="PHOSPHATIDYLGLYCEROL--PROLIPOPROTEIN DIACYLGLYCERYL TRANSFERASE"/>
    <property type="match status" value="1"/>
</dbReference>
<feature type="transmembrane region" description="Helical" evidence="7">
    <location>
        <begin position="75"/>
        <end position="95"/>
    </location>
</feature>
<dbReference type="InterPro" id="IPR001640">
    <property type="entry name" value="Lgt"/>
</dbReference>
<dbReference type="Pfam" id="PF01790">
    <property type="entry name" value="LGT"/>
    <property type="match status" value="1"/>
</dbReference>
<keyword evidence="4 7" id="KW-0812">Transmembrane</keyword>
<feature type="transmembrane region" description="Helical" evidence="7">
    <location>
        <begin position="155"/>
        <end position="177"/>
    </location>
</feature>
<organism evidence="8 9">
    <name type="scientific">Ruminococcus albus SY3</name>
    <dbReference type="NCBI Taxonomy" id="1341156"/>
    <lineage>
        <taxon>Bacteria</taxon>
        <taxon>Bacillati</taxon>
        <taxon>Bacillota</taxon>
        <taxon>Clostridia</taxon>
        <taxon>Eubacteriales</taxon>
        <taxon>Oscillospiraceae</taxon>
        <taxon>Ruminococcus</taxon>
    </lineage>
</organism>
<dbReference type="GO" id="GO:0008961">
    <property type="term" value="F:phosphatidylglycerol-prolipoprotein diacylglyceryl transferase activity"/>
    <property type="evidence" value="ECO:0007669"/>
    <property type="project" value="InterPro"/>
</dbReference>
<dbReference type="GO" id="GO:0005886">
    <property type="term" value="C:plasma membrane"/>
    <property type="evidence" value="ECO:0007669"/>
    <property type="project" value="InterPro"/>
</dbReference>
<dbReference type="Proteomes" id="UP000021369">
    <property type="component" value="Unassembled WGS sequence"/>
</dbReference>
<keyword evidence="5 7" id="KW-1133">Transmembrane helix</keyword>
<dbReference type="EMBL" id="JEOB01000004">
    <property type="protein sequence ID" value="EXM38655.1"/>
    <property type="molecule type" value="Genomic_DNA"/>
</dbReference>
<dbReference type="RefSeq" id="WP_037290332.1">
    <property type="nucleotide sequence ID" value="NZ_JEOB01000004.1"/>
</dbReference>
<sequence>MTTMHIHINTTHSHIQPYGLMIIMSFIVGAAGMYILNIRKGVQKNIARYLLLLLPLMSLFCAVMLTYITSGGKNYGLSSVGGLIGVYAAVITMGLMSPNKSDMPVMAETATVMLPLMYSVSKIGCFLAGCCYGFEYNGALAVEYSGRYAHDHPAFPVQATETLTFLIIFLIGVMLYVKKMRYAVQMIFIASASAKCALDFLRASHEGIILSLTQVFCIILAVIGIIWLILKMKTHKTKRAKT</sequence>
<evidence type="ECO:0008006" key="10">
    <source>
        <dbReference type="Google" id="ProtNLM"/>
    </source>
</evidence>
<accession>A0A011WNT3</accession>
<evidence type="ECO:0000313" key="9">
    <source>
        <dbReference type="Proteomes" id="UP000021369"/>
    </source>
</evidence>
<reference evidence="8 9" key="1">
    <citation type="submission" date="2013-06" db="EMBL/GenBank/DDBJ databases">
        <title>Rumen cellulosomics: divergent fiber-degrading strategies revealed by comparative genome-wide analysis of six Ruminococcal strains.</title>
        <authorList>
            <person name="Dassa B."/>
            <person name="Borovok I."/>
            <person name="Lamed R."/>
            <person name="Flint H."/>
            <person name="Yeoman C.J."/>
            <person name="White B."/>
            <person name="Bayer E.A."/>
        </authorList>
    </citation>
    <scope>NUCLEOTIDE SEQUENCE [LARGE SCALE GENOMIC DNA]</scope>
    <source>
        <strain evidence="8 9">SY3</strain>
    </source>
</reference>